<dbReference type="InterPro" id="IPR045010">
    <property type="entry name" value="MDR_fam"/>
</dbReference>
<dbReference type="SUPFAM" id="SSF50129">
    <property type="entry name" value="GroES-like"/>
    <property type="match status" value="1"/>
</dbReference>
<dbReference type="InterPro" id="IPR020843">
    <property type="entry name" value="ER"/>
</dbReference>
<protein>
    <submittedName>
        <fullName evidence="3">Putative oxidoreductase</fullName>
    </submittedName>
</protein>
<feature type="domain" description="Enoyl reductase (ER)" evidence="2">
    <location>
        <begin position="21"/>
        <end position="333"/>
    </location>
</feature>
<organism evidence="3 4">
    <name type="scientific">Streptomyces lydicamycinicus</name>
    <dbReference type="NCBI Taxonomy" id="1546107"/>
    <lineage>
        <taxon>Bacteria</taxon>
        <taxon>Bacillati</taxon>
        <taxon>Actinomycetota</taxon>
        <taxon>Actinomycetes</taxon>
        <taxon>Kitasatosporales</taxon>
        <taxon>Streptomycetaceae</taxon>
        <taxon>Streptomyces</taxon>
    </lineage>
</organism>
<dbReference type="InterPro" id="IPR013149">
    <property type="entry name" value="ADH-like_C"/>
</dbReference>
<proteinExistence type="predicted"/>
<reference evidence="3 4" key="2">
    <citation type="journal article" date="2015" name="Stand. Genomic Sci.">
        <title>Draft genome sequence of marine-derived Streptomyces sp. TP-A0598, a producer of anti-MRSA antibiotic lydicamycins.</title>
        <authorList>
            <person name="Komaki H."/>
            <person name="Ichikawa N."/>
            <person name="Hosoyama A."/>
            <person name="Fujita N."/>
            <person name="Igarashi Y."/>
        </authorList>
    </citation>
    <scope>NUCLEOTIDE SEQUENCE [LARGE SCALE GENOMIC DNA]</scope>
    <source>
        <strain evidence="3 4">NBRC 110027</strain>
    </source>
</reference>
<evidence type="ECO:0000259" key="2">
    <source>
        <dbReference type="SMART" id="SM00829"/>
    </source>
</evidence>
<dbReference type="GO" id="GO:0016628">
    <property type="term" value="F:oxidoreductase activity, acting on the CH-CH group of donors, NAD or NADP as acceptor"/>
    <property type="evidence" value="ECO:0007669"/>
    <property type="project" value="InterPro"/>
</dbReference>
<dbReference type="Pfam" id="PF16884">
    <property type="entry name" value="ADH_N_2"/>
    <property type="match status" value="1"/>
</dbReference>
<dbReference type="InterPro" id="IPR036291">
    <property type="entry name" value="NAD(P)-bd_dom_sf"/>
</dbReference>
<accession>A0A0P4R576</accession>
<keyword evidence="4" id="KW-1185">Reference proteome</keyword>
<dbReference type="InterPro" id="IPR011032">
    <property type="entry name" value="GroES-like_sf"/>
</dbReference>
<dbReference type="InterPro" id="IPR041694">
    <property type="entry name" value="ADH_N_2"/>
</dbReference>
<dbReference type="SMART" id="SM00829">
    <property type="entry name" value="PKS_ER"/>
    <property type="match status" value="1"/>
</dbReference>
<dbReference type="PANTHER" id="PTHR43205:SF7">
    <property type="entry name" value="PROSTAGLANDIN REDUCTASE 1"/>
    <property type="match status" value="1"/>
</dbReference>
<dbReference type="Gene3D" id="3.90.180.10">
    <property type="entry name" value="Medium-chain alcohol dehydrogenases, catalytic domain"/>
    <property type="match status" value="1"/>
</dbReference>
<dbReference type="RefSeq" id="WP_042153260.1">
    <property type="nucleotide sequence ID" value="NZ_BBNO01000003.1"/>
</dbReference>
<dbReference type="OrthoDB" id="9805663at2"/>
<comment type="caution">
    <text evidence="3">The sequence shown here is derived from an EMBL/GenBank/DDBJ whole genome shotgun (WGS) entry which is preliminary data.</text>
</comment>
<dbReference type="FunFam" id="3.40.50.720:FF:000121">
    <property type="entry name" value="Prostaglandin reductase 2"/>
    <property type="match status" value="1"/>
</dbReference>
<sequence length="335" mass="35392">MTDTVQEWQLAARPVGRPVPGDFRLVERELPTPAEGEVWVRNTFLSVDPYMRALMSAEETGSLAYALDRPMTGGAVGEVVVSRAAGLSPGDLVLSDLGWRTAAVAPAGRFTRLRRVEGVPDSAFLGVLGMPGLSAYVGLTEIAGMRPGDTVFVSGAAGAVGSLAGQIARLRGAKAVLGSAGSAAKVEYLTGELGFTAAFNYKTGPVRELLAEAAPDGIDVYFDNVGGDHLEAAIDALRPNGRAALCGAISGYHDTEPAPGPRNMVELVKKRITLRGFEVGDHADLQPRFAEEMGGWLAERKITFRETVEDGIAHAVDTFLGLMNGRNTGKMVVRI</sequence>
<dbReference type="PANTHER" id="PTHR43205">
    <property type="entry name" value="PROSTAGLANDIN REDUCTASE"/>
    <property type="match status" value="1"/>
</dbReference>
<gene>
    <name evidence="3" type="ORF">TPA0598_03_06170</name>
</gene>
<dbReference type="EMBL" id="BBNO01000003">
    <property type="protein sequence ID" value="GAO08156.1"/>
    <property type="molecule type" value="Genomic_DNA"/>
</dbReference>
<dbReference type="AlphaFoldDB" id="A0A0P4R576"/>
<dbReference type="Gene3D" id="3.40.50.720">
    <property type="entry name" value="NAD(P)-binding Rossmann-like Domain"/>
    <property type="match status" value="1"/>
</dbReference>
<evidence type="ECO:0000313" key="4">
    <source>
        <dbReference type="Proteomes" id="UP000048965"/>
    </source>
</evidence>
<dbReference type="Proteomes" id="UP000048965">
    <property type="component" value="Unassembled WGS sequence"/>
</dbReference>
<keyword evidence="1" id="KW-0560">Oxidoreductase</keyword>
<reference evidence="4" key="1">
    <citation type="submission" date="2014-09" db="EMBL/GenBank/DDBJ databases">
        <title>Whole genome shotgun sequence of Streptomyces sp. NBRC 110027.</title>
        <authorList>
            <person name="Komaki H."/>
            <person name="Ichikawa N."/>
            <person name="Katano-Makiyama Y."/>
            <person name="Hosoyama A."/>
            <person name="Hashimoto M."/>
            <person name="Uohara A."/>
            <person name="Kitahashi Y."/>
            <person name="Ohji S."/>
            <person name="Kimura A."/>
            <person name="Yamazoe A."/>
            <person name="Igarashi Y."/>
            <person name="Fujita N."/>
        </authorList>
    </citation>
    <scope>NUCLEOTIDE SEQUENCE [LARGE SCALE GENOMIC DNA]</scope>
    <source>
        <strain evidence="4">NBRC 110027</strain>
    </source>
</reference>
<evidence type="ECO:0000256" key="1">
    <source>
        <dbReference type="ARBA" id="ARBA00023002"/>
    </source>
</evidence>
<evidence type="ECO:0000313" key="3">
    <source>
        <dbReference type="EMBL" id="GAO08156.1"/>
    </source>
</evidence>
<dbReference type="Pfam" id="PF00107">
    <property type="entry name" value="ADH_zinc_N"/>
    <property type="match status" value="1"/>
</dbReference>
<dbReference type="CDD" id="cd05288">
    <property type="entry name" value="PGDH"/>
    <property type="match status" value="1"/>
</dbReference>
<dbReference type="SUPFAM" id="SSF51735">
    <property type="entry name" value="NAD(P)-binding Rossmann-fold domains"/>
    <property type="match status" value="1"/>
</dbReference>
<name>A0A0P4R576_9ACTN</name>